<dbReference type="InterPro" id="IPR029058">
    <property type="entry name" value="AB_hydrolase_fold"/>
</dbReference>
<name>A0ABX2EK34_9BURK</name>
<feature type="signal peptide" evidence="2">
    <location>
        <begin position="1"/>
        <end position="24"/>
    </location>
</feature>
<feature type="chain" id="PRO_5046089978" evidence="2">
    <location>
        <begin position="25"/>
        <end position="334"/>
    </location>
</feature>
<comment type="caution">
    <text evidence="5">The sequence shown here is derived from an EMBL/GenBank/DDBJ whole genome shotgun (WGS) entry which is preliminary data.</text>
</comment>
<evidence type="ECO:0000313" key="6">
    <source>
        <dbReference type="Proteomes" id="UP000737171"/>
    </source>
</evidence>
<evidence type="ECO:0000256" key="2">
    <source>
        <dbReference type="SAM" id="SignalP"/>
    </source>
</evidence>
<organism evidence="5 6">
    <name type="scientific">Pseudaquabacterium terrae</name>
    <dbReference type="NCBI Taxonomy" id="2732868"/>
    <lineage>
        <taxon>Bacteria</taxon>
        <taxon>Pseudomonadati</taxon>
        <taxon>Pseudomonadota</taxon>
        <taxon>Betaproteobacteria</taxon>
        <taxon>Burkholderiales</taxon>
        <taxon>Sphaerotilaceae</taxon>
        <taxon>Pseudaquabacterium</taxon>
    </lineage>
</organism>
<reference evidence="5 6" key="1">
    <citation type="submission" date="2020-05" db="EMBL/GenBank/DDBJ databases">
        <title>Aquincola sp. isolate from soil.</title>
        <authorList>
            <person name="Han J."/>
            <person name="Kim D.-U."/>
        </authorList>
    </citation>
    <scope>NUCLEOTIDE SEQUENCE [LARGE SCALE GENOMIC DNA]</scope>
    <source>
        <strain evidence="5 6">S2</strain>
    </source>
</reference>
<keyword evidence="6" id="KW-1185">Reference proteome</keyword>
<dbReference type="SUPFAM" id="SSF53474">
    <property type="entry name" value="alpha/beta-Hydrolases"/>
    <property type="match status" value="1"/>
</dbReference>
<dbReference type="GO" id="GO:0016787">
    <property type="term" value="F:hydrolase activity"/>
    <property type="evidence" value="ECO:0007669"/>
    <property type="project" value="UniProtKB-KW"/>
</dbReference>
<dbReference type="Proteomes" id="UP000737171">
    <property type="component" value="Unassembled WGS sequence"/>
</dbReference>
<evidence type="ECO:0000313" key="5">
    <source>
        <dbReference type="EMBL" id="NRF68935.1"/>
    </source>
</evidence>
<feature type="domain" description="BD-FAE-like" evidence="4">
    <location>
        <begin position="138"/>
        <end position="284"/>
    </location>
</feature>
<keyword evidence="1 5" id="KW-0378">Hydrolase</keyword>
<dbReference type="InterPro" id="IPR002018">
    <property type="entry name" value="CarbesteraseB"/>
</dbReference>
<dbReference type="Pfam" id="PF00135">
    <property type="entry name" value="COesterase"/>
    <property type="match status" value="1"/>
</dbReference>
<gene>
    <name evidence="5" type="ORF">HLB44_18230</name>
</gene>
<dbReference type="RefSeq" id="WP_173125122.1">
    <property type="nucleotide sequence ID" value="NZ_JABRWJ010000005.1"/>
</dbReference>
<dbReference type="Pfam" id="PF20434">
    <property type="entry name" value="BD-FAE"/>
    <property type="match status" value="1"/>
</dbReference>
<evidence type="ECO:0000259" key="4">
    <source>
        <dbReference type="Pfam" id="PF20434"/>
    </source>
</evidence>
<evidence type="ECO:0000256" key="1">
    <source>
        <dbReference type="ARBA" id="ARBA00022801"/>
    </source>
</evidence>
<dbReference type="Gene3D" id="3.40.50.1820">
    <property type="entry name" value="alpha/beta hydrolase"/>
    <property type="match status" value="1"/>
</dbReference>
<proteinExistence type="predicted"/>
<protein>
    <submittedName>
        <fullName evidence="5">Alpha/beta hydrolase</fullName>
    </submittedName>
</protein>
<evidence type="ECO:0000259" key="3">
    <source>
        <dbReference type="Pfam" id="PF00135"/>
    </source>
</evidence>
<dbReference type="InterPro" id="IPR049492">
    <property type="entry name" value="BD-FAE-like_dom"/>
</dbReference>
<dbReference type="PANTHER" id="PTHR48081">
    <property type="entry name" value="AB HYDROLASE SUPERFAMILY PROTEIN C4A8.06C"/>
    <property type="match status" value="1"/>
</dbReference>
<dbReference type="InterPro" id="IPR050300">
    <property type="entry name" value="GDXG_lipolytic_enzyme"/>
</dbReference>
<accession>A0ABX2EK34</accession>
<keyword evidence="2" id="KW-0732">Signal</keyword>
<feature type="domain" description="Carboxylesterase type B" evidence="3">
    <location>
        <begin position="43"/>
        <end position="102"/>
    </location>
</feature>
<sequence length="334" mass="34754">MKIHHLLALVLAVAGVLCATPARADHPVTKTTYTYALVGELPLKADVYSPQSSPYGTQRPVIVFVHGGGWTCGNRDGYGGLPHYLAQTFGVVTGSASYRLAPVTDAVIEGGRIVSPGARDGCTEGTFPTEGLGLPQHRAAFPAQMVDLKNLMWQLRRHADALQIDRKRIAVVGASAGGHLVGMLGTTRELAPDAPPTAAGALLHSQPDAIVSIAGPWDLRAGAPLSHPSVPGILRNLFGGEPTSAQRTAASPITAIAGTPVRFPPTLFLHGAADTLVEPRQSSAACAVMPSCAYGAALIVDTPAGVDPHDAMYLLQARFAEFVTFLAVVFGAPP</sequence>
<dbReference type="EMBL" id="JABRWJ010000005">
    <property type="protein sequence ID" value="NRF68935.1"/>
    <property type="molecule type" value="Genomic_DNA"/>
</dbReference>